<evidence type="ECO:0000256" key="1">
    <source>
        <dbReference type="ARBA" id="ARBA00001974"/>
    </source>
</evidence>
<evidence type="ECO:0000256" key="4">
    <source>
        <dbReference type="ARBA" id="ARBA00022605"/>
    </source>
</evidence>
<keyword evidence="8" id="KW-0520">NAD</keyword>
<evidence type="ECO:0000256" key="10">
    <source>
        <dbReference type="ARBA" id="ARBA00034478"/>
    </source>
</evidence>
<comment type="pathway">
    <text evidence="10">Amino-acid biosynthesis; L-methionine biosynthesis via de novo pathway.</text>
</comment>
<dbReference type="Proteomes" id="UP001499854">
    <property type="component" value="Unassembled WGS sequence"/>
</dbReference>
<dbReference type="InterPro" id="IPR029041">
    <property type="entry name" value="FAD-linked_oxidoreductase-like"/>
</dbReference>
<evidence type="ECO:0000313" key="13">
    <source>
        <dbReference type="EMBL" id="GAA1953100.1"/>
    </source>
</evidence>
<sequence>MALGLPSVRPDRAATVRELLARGERSYSFEFFPPRSDEQEQQLWRALRRLEAYSPTFVSVTYGAGGSTRMKTVETTERIASETTLTPVGHLTAVDHSVAELRHVVGQYADAGVRNILALRGDPPGDPLGEWTAHPEGLSYASELVDLVRESGDFCVGVAAFPEMHPRSPDWDSDIARFVEKCRRGVDFAITQMFFLADDYLRLRDRVAAAGCDVPILAGVMPVTNVGQIKRITGLTGQAFPAELENALVAVDGDKAAVRAVGVEWTTRMCERLLAEGAPGLHFITLNMSTATLEVYRDLGLDRRHDYDRDHDVAGAHASPAGLPLAV</sequence>
<evidence type="ECO:0000256" key="3">
    <source>
        <dbReference type="ARBA" id="ARBA00006743"/>
    </source>
</evidence>
<name>A0ABP5BV10_9ACTN</name>
<comment type="similarity">
    <text evidence="3 12">Belongs to the methylenetetrahydrofolate reductase family.</text>
</comment>
<evidence type="ECO:0000256" key="12">
    <source>
        <dbReference type="RuleBase" id="RU003862"/>
    </source>
</evidence>
<dbReference type="CDD" id="cd00537">
    <property type="entry name" value="MTHFR"/>
    <property type="match status" value="1"/>
</dbReference>
<evidence type="ECO:0000256" key="9">
    <source>
        <dbReference type="ARBA" id="ARBA00023167"/>
    </source>
</evidence>
<dbReference type="Gene3D" id="3.20.20.220">
    <property type="match status" value="1"/>
</dbReference>
<keyword evidence="5 12" id="KW-0285">Flavoprotein</keyword>
<dbReference type="PANTHER" id="PTHR45754">
    <property type="entry name" value="METHYLENETETRAHYDROFOLATE REDUCTASE"/>
    <property type="match status" value="1"/>
</dbReference>
<comment type="catalytic activity">
    <reaction evidence="11">
        <text>(6S)-5-methyl-5,6,7,8-tetrahydrofolate + NAD(+) = (6R)-5,10-methylene-5,6,7,8-tetrahydrofolate + NADH + H(+)</text>
        <dbReference type="Rhea" id="RHEA:19821"/>
        <dbReference type="ChEBI" id="CHEBI:15378"/>
        <dbReference type="ChEBI" id="CHEBI:15636"/>
        <dbReference type="ChEBI" id="CHEBI:18608"/>
        <dbReference type="ChEBI" id="CHEBI:57540"/>
        <dbReference type="ChEBI" id="CHEBI:57945"/>
        <dbReference type="EC" id="1.5.1.54"/>
    </reaction>
    <physiologicalReaction direction="right-to-left" evidence="11">
        <dbReference type="Rhea" id="RHEA:19823"/>
    </physiologicalReaction>
</comment>
<dbReference type="SUPFAM" id="SSF51730">
    <property type="entry name" value="FAD-linked oxidoreductase"/>
    <property type="match status" value="1"/>
</dbReference>
<keyword evidence="7 12" id="KW-0560">Oxidoreductase</keyword>
<dbReference type="InterPro" id="IPR004620">
    <property type="entry name" value="MTHF_reductase_bac"/>
</dbReference>
<dbReference type="EMBL" id="BAAAQM010000002">
    <property type="protein sequence ID" value="GAA1953100.1"/>
    <property type="molecule type" value="Genomic_DNA"/>
</dbReference>
<keyword evidence="4" id="KW-0028">Amino-acid biosynthesis</keyword>
<gene>
    <name evidence="13" type="primary">metF</name>
    <name evidence="13" type="ORF">GCM10009838_05400</name>
</gene>
<evidence type="ECO:0000256" key="8">
    <source>
        <dbReference type="ARBA" id="ARBA00023027"/>
    </source>
</evidence>
<evidence type="ECO:0000256" key="11">
    <source>
        <dbReference type="ARBA" id="ARBA00048628"/>
    </source>
</evidence>
<keyword evidence="6 12" id="KW-0274">FAD</keyword>
<organism evidence="13 14">
    <name type="scientific">Catenulispora subtropica</name>
    <dbReference type="NCBI Taxonomy" id="450798"/>
    <lineage>
        <taxon>Bacteria</taxon>
        <taxon>Bacillati</taxon>
        <taxon>Actinomycetota</taxon>
        <taxon>Actinomycetes</taxon>
        <taxon>Catenulisporales</taxon>
        <taxon>Catenulisporaceae</taxon>
        <taxon>Catenulispora</taxon>
    </lineage>
</organism>
<dbReference type="InterPro" id="IPR003171">
    <property type="entry name" value="Mehydrof_redctse-like"/>
</dbReference>
<evidence type="ECO:0000256" key="2">
    <source>
        <dbReference type="ARBA" id="ARBA00004777"/>
    </source>
</evidence>
<accession>A0ABP5BV10</accession>
<evidence type="ECO:0000256" key="5">
    <source>
        <dbReference type="ARBA" id="ARBA00022630"/>
    </source>
</evidence>
<reference evidence="14" key="1">
    <citation type="journal article" date="2019" name="Int. J. Syst. Evol. Microbiol.">
        <title>The Global Catalogue of Microorganisms (GCM) 10K type strain sequencing project: providing services to taxonomists for standard genome sequencing and annotation.</title>
        <authorList>
            <consortium name="The Broad Institute Genomics Platform"/>
            <consortium name="The Broad Institute Genome Sequencing Center for Infectious Disease"/>
            <person name="Wu L."/>
            <person name="Ma J."/>
        </authorList>
    </citation>
    <scope>NUCLEOTIDE SEQUENCE [LARGE SCALE GENOMIC DNA]</scope>
    <source>
        <strain evidence="14">JCM 16013</strain>
    </source>
</reference>
<protein>
    <recommendedName>
        <fullName evidence="12">Methylenetetrahydrofolate reductase</fullName>
        <ecNumber evidence="12">1.5.1.54</ecNumber>
    </recommendedName>
</protein>
<dbReference type="RefSeq" id="WP_344655275.1">
    <property type="nucleotide sequence ID" value="NZ_BAAAQM010000002.1"/>
</dbReference>
<keyword evidence="14" id="KW-1185">Reference proteome</keyword>
<dbReference type="EC" id="1.5.1.54" evidence="12"/>
<comment type="cofactor">
    <cofactor evidence="1 12">
        <name>FAD</name>
        <dbReference type="ChEBI" id="CHEBI:57692"/>
    </cofactor>
</comment>
<evidence type="ECO:0000313" key="14">
    <source>
        <dbReference type="Proteomes" id="UP001499854"/>
    </source>
</evidence>
<comment type="pathway">
    <text evidence="2 12">One-carbon metabolism; tetrahydrofolate interconversion.</text>
</comment>
<evidence type="ECO:0000256" key="6">
    <source>
        <dbReference type="ARBA" id="ARBA00022827"/>
    </source>
</evidence>
<dbReference type="Pfam" id="PF02219">
    <property type="entry name" value="MTHFR"/>
    <property type="match status" value="1"/>
</dbReference>
<proteinExistence type="inferred from homology"/>
<dbReference type="PANTHER" id="PTHR45754:SF3">
    <property type="entry name" value="METHYLENETETRAHYDROFOLATE REDUCTASE (NADPH)"/>
    <property type="match status" value="1"/>
</dbReference>
<dbReference type="NCBIfam" id="TIGR00676">
    <property type="entry name" value="fadh2"/>
    <property type="match status" value="1"/>
</dbReference>
<keyword evidence="9" id="KW-0486">Methionine biosynthesis</keyword>
<evidence type="ECO:0000256" key="7">
    <source>
        <dbReference type="ARBA" id="ARBA00023002"/>
    </source>
</evidence>
<comment type="caution">
    <text evidence="13">The sequence shown here is derived from an EMBL/GenBank/DDBJ whole genome shotgun (WGS) entry which is preliminary data.</text>
</comment>